<dbReference type="Pfam" id="PF00071">
    <property type="entry name" value="Ras"/>
    <property type="match status" value="1"/>
</dbReference>
<comment type="similarity">
    <text evidence="10">Belongs to the small GTPase superfamily. Rheb family.</text>
</comment>
<dbReference type="FunFam" id="3.40.50.300:FF:000273">
    <property type="entry name" value="GTP-binding protein Rheb homolog"/>
    <property type="match status" value="1"/>
</dbReference>
<dbReference type="VEuPathDB" id="FungiDB:SeMB42_g07000"/>
<keyword evidence="9" id="KW-0636">Prenylation</keyword>
<gene>
    <name evidence="14" type="ORF">SeLEV6574_g07141</name>
    <name evidence="13" type="ORF">SeMB42_g07000</name>
</gene>
<reference evidence="15 16" key="1">
    <citation type="journal article" date="2019" name="Sci. Rep.">
        <title>Comparative genomics of chytrid fungi reveal insights into the obligate biotrophic and pathogenic lifestyle of Synchytrium endobioticum.</title>
        <authorList>
            <person name="van de Vossenberg B.T.L.H."/>
            <person name="Warris S."/>
            <person name="Nguyen H.D.T."/>
            <person name="van Gent-Pelzer M.P.E."/>
            <person name="Joly D.L."/>
            <person name="van de Geest H.C."/>
            <person name="Bonants P.J.M."/>
            <person name="Smith D.S."/>
            <person name="Levesque C.A."/>
            <person name="van der Lee T.A.J."/>
        </authorList>
    </citation>
    <scope>NUCLEOTIDE SEQUENCE [LARGE SCALE GENOMIC DNA]</scope>
    <source>
        <strain evidence="14 16">LEV6574</strain>
        <strain evidence="13 15">MB42</strain>
    </source>
</reference>
<keyword evidence="15" id="KW-1185">Reference proteome</keyword>
<dbReference type="SMART" id="SM00173">
    <property type="entry name" value="RAS"/>
    <property type="match status" value="1"/>
</dbReference>
<evidence type="ECO:0000313" key="13">
    <source>
        <dbReference type="EMBL" id="TPX36870.1"/>
    </source>
</evidence>
<keyword evidence="2" id="KW-0479">Metal-binding</keyword>
<dbReference type="GO" id="GO:0012505">
    <property type="term" value="C:endomembrane system"/>
    <property type="evidence" value="ECO:0007669"/>
    <property type="project" value="UniProtKB-SubCell"/>
</dbReference>
<dbReference type="CDD" id="cd04137">
    <property type="entry name" value="RheB"/>
    <property type="match status" value="1"/>
</dbReference>
<dbReference type="PROSITE" id="PS51419">
    <property type="entry name" value="RAB"/>
    <property type="match status" value="1"/>
</dbReference>
<evidence type="ECO:0000256" key="5">
    <source>
        <dbReference type="ARBA" id="ARBA00022842"/>
    </source>
</evidence>
<proteinExistence type="inferred from homology"/>
<dbReference type="GO" id="GO:0005525">
    <property type="term" value="F:GTP binding"/>
    <property type="evidence" value="ECO:0007669"/>
    <property type="project" value="UniProtKB-KW"/>
</dbReference>
<dbReference type="NCBIfam" id="TIGR00231">
    <property type="entry name" value="small_GTP"/>
    <property type="match status" value="1"/>
</dbReference>
<dbReference type="SUPFAM" id="SSF52540">
    <property type="entry name" value="P-loop containing nucleoside triphosphate hydrolases"/>
    <property type="match status" value="1"/>
</dbReference>
<dbReference type="PROSITE" id="PS51420">
    <property type="entry name" value="RHO"/>
    <property type="match status" value="1"/>
</dbReference>
<dbReference type="SMART" id="SM00175">
    <property type="entry name" value="RAB"/>
    <property type="match status" value="1"/>
</dbReference>
<sequence length="192" mass="21317">MSTTRSNANPPKVRKIAVLGSRSVGKSSLILQFVENQFQETYYPTIENTFTKIVKLRGQEFACEIIDTAGQDEFSILNSRHAIGIHGYVLVYSIASKTSFEMCKVIRDKILTYTGIDWVPVVLVGNKSDLAGSQRQVPLDEAQKQAAAWNCAVIESSAKLNQNTTKIFDLMLTEIEKQSGEAPEPRSNCNIL</sequence>
<dbReference type="PANTHER" id="PTHR24070">
    <property type="entry name" value="RAS, DI-RAS, AND RHEB FAMILY MEMBERS OF SMALL GTPASE SUPERFAMILY"/>
    <property type="match status" value="1"/>
</dbReference>
<dbReference type="InterPro" id="IPR001806">
    <property type="entry name" value="Small_GTPase"/>
</dbReference>
<keyword evidence="5" id="KW-0460">Magnesium</keyword>
<evidence type="ECO:0000256" key="2">
    <source>
        <dbReference type="ARBA" id="ARBA00022723"/>
    </source>
</evidence>
<accession>A0A507C5L9</accession>
<keyword evidence="1" id="KW-0488">Methylation</keyword>
<keyword evidence="4" id="KW-0378">Hydrolase</keyword>
<dbReference type="InterPro" id="IPR020849">
    <property type="entry name" value="Small_GTPase_Ras-type"/>
</dbReference>
<keyword evidence="3" id="KW-0547">Nucleotide-binding</keyword>
<dbReference type="InterPro" id="IPR005225">
    <property type="entry name" value="Small_GTP-bd"/>
</dbReference>
<keyword evidence="8" id="KW-0449">Lipoprotein</keyword>
<dbReference type="PROSITE" id="PS51421">
    <property type="entry name" value="RAS"/>
    <property type="match status" value="1"/>
</dbReference>
<evidence type="ECO:0000256" key="11">
    <source>
        <dbReference type="ARBA" id="ARBA00046278"/>
    </source>
</evidence>
<name>A0A507C5L9_9FUNG</name>
<evidence type="ECO:0000256" key="10">
    <source>
        <dbReference type="ARBA" id="ARBA00037969"/>
    </source>
</evidence>
<evidence type="ECO:0000256" key="9">
    <source>
        <dbReference type="ARBA" id="ARBA00023289"/>
    </source>
</evidence>
<dbReference type="EMBL" id="QEAN01000441">
    <property type="protein sequence ID" value="TPX36870.1"/>
    <property type="molecule type" value="Genomic_DNA"/>
</dbReference>
<dbReference type="STRING" id="286115.A0A507C5L9"/>
<dbReference type="OrthoDB" id="5976022at2759"/>
<evidence type="ECO:0000256" key="4">
    <source>
        <dbReference type="ARBA" id="ARBA00022801"/>
    </source>
</evidence>
<dbReference type="AlphaFoldDB" id="A0A507C5L9"/>
<dbReference type="GO" id="GO:0046872">
    <property type="term" value="F:metal ion binding"/>
    <property type="evidence" value="ECO:0007669"/>
    <property type="project" value="UniProtKB-KW"/>
</dbReference>
<dbReference type="InterPro" id="IPR027417">
    <property type="entry name" value="P-loop_NTPase"/>
</dbReference>
<dbReference type="SMART" id="SM00174">
    <property type="entry name" value="RHO"/>
    <property type="match status" value="1"/>
</dbReference>
<evidence type="ECO:0000313" key="16">
    <source>
        <dbReference type="Proteomes" id="UP000320475"/>
    </source>
</evidence>
<evidence type="ECO:0000256" key="7">
    <source>
        <dbReference type="ARBA" id="ARBA00023136"/>
    </source>
</evidence>
<dbReference type="PRINTS" id="PR00449">
    <property type="entry name" value="RASTRNSFRMNG"/>
</dbReference>
<evidence type="ECO:0000313" key="15">
    <source>
        <dbReference type="Proteomes" id="UP000317494"/>
    </source>
</evidence>
<keyword evidence="7" id="KW-0472">Membrane</keyword>
<evidence type="ECO:0000256" key="1">
    <source>
        <dbReference type="ARBA" id="ARBA00022481"/>
    </source>
</evidence>
<dbReference type="EMBL" id="QEAM01000469">
    <property type="protein sequence ID" value="TPX39535.1"/>
    <property type="molecule type" value="Genomic_DNA"/>
</dbReference>
<dbReference type="GO" id="GO:0016020">
    <property type="term" value="C:membrane"/>
    <property type="evidence" value="ECO:0007669"/>
    <property type="project" value="InterPro"/>
</dbReference>
<evidence type="ECO:0000256" key="12">
    <source>
        <dbReference type="ARBA" id="ARBA00049117"/>
    </source>
</evidence>
<dbReference type="Proteomes" id="UP000320475">
    <property type="component" value="Unassembled WGS sequence"/>
</dbReference>
<protein>
    <submittedName>
        <fullName evidence="13">Uncharacterized protein</fullName>
    </submittedName>
</protein>
<comment type="catalytic activity">
    <reaction evidence="12">
        <text>GTP + H2O = GDP + phosphate + H(+)</text>
        <dbReference type="Rhea" id="RHEA:19669"/>
        <dbReference type="ChEBI" id="CHEBI:15377"/>
        <dbReference type="ChEBI" id="CHEBI:15378"/>
        <dbReference type="ChEBI" id="CHEBI:37565"/>
        <dbReference type="ChEBI" id="CHEBI:43474"/>
        <dbReference type="ChEBI" id="CHEBI:58189"/>
    </reaction>
    <physiologicalReaction direction="left-to-right" evidence="12">
        <dbReference type="Rhea" id="RHEA:19670"/>
    </physiologicalReaction>
</comment>
<evidence type="ECO:0000313" key="14">
    <source>
        <dbReference type="EMBL" id="TPX39535.1"/>
    </source>
</evidence>
<comment type="subcellular location">
    <subcellularLocation>
        <location evidence="11">Endomembrane system</location>
        <topology evidence="11">Lipid-anchor</topology>
        <orientation evidence="11">Cytoplasmic side</orientation>
    </subcellularLocation>
</comment>
<dbReference type="GO" id="GO:0007165">
    <property type="term" value="P:signal transduction"/>
    <property type="evidence" value="ECO:0007669"/>
    <property type="project" value="InterPro"/>
</dbReference>
<dbReference type="Proteomes" id="UP000317494">
    <property type="component" value="Unassembled WGS sequence"/>
</dbReference>
<comment type="caution">
    <text evidence="13">The sequence shown here is derived from an EMBL/GenBank/DDBJ whole genome shotgun (WGS) entry which is preliminary data.</text>
</comment>
<keyword evidence="6" id="KW-0342">GTP-binding</keyword>
<evidence type="ECO:0000256" key="6">
    <source>
        <dbReference type="ARBA" id="ARBA00023134"/>
    </source>
</evidence>
<dbReference type="Gene3D" id="3.40.50.300">
    <property type="entry name" value="P-loop containing nucleotide triphosphate hydrolases"/>
    <property type="match status" value="1"/>
</dbReference>
<dbReference type="GO" id="GO:0003924">
    <property type="term" value="F:GTPase activity"/>
    <property type="evidence" value="ECO:0007669"/>
    <property type="project" value="InterPro"/>
</dbReference>
<evidence type="ECO:0000256" key="8">
    <source>
        <dbReference type="ARBA" id="ARBA00023288"/>
    </source>
</evidence>
<evidence type="ECO:0000256" key="3">
    <source>
        <dbReference type="ARBA" id="ARBA00022741"/>
    </source>
</evidence>
<organism evidence="13 15">
    <name type="scientific">Synchytrium endobioticum</name>
    <dbReference type="NCBI Taxonomy" id="286115"/>
    <lineage>
        <taxon>Eukaryota</taxon>
        <taxon>Fungi</taxon>
        <taxon>Fungi incertae sedis</taxon>
        <taxon>Chytridiomycota</taxon>
        <taxon>Chytridiomycota incertae sedis</taxon>
        <taxon>Chytridiomycetes</taxon>
        <taxon>Synchytriales</taxon>
        <taxon>Synchytriaceae</taxon>
        <taxon>Synchytrium</taxon>
    </lineage>
</organism>